<sequence length="179" mass="20935">MLDPATRAYSWYQHMRAHNDTTAVNYRLEEILDANVSSIALRRLRNRCISPGRYAHHLEHWLDFYPPTQIHLVDGEKLREDPVAVVSRLADELHAPKFAFDNLIKFDERKGFFCSYISGTRKCLGASKGRRYEPLDEKLREKLDLIFREDNIALHRLLTRSDLPVPGWLQQQLSKANFT</sequence>
<accession>A0A3P7PAQ1</accession>
<protein>
    <recommendedName>
        <fullName evidence="5">Sulfotransferase domain-containing protein</fullName>
    </recommendedName>
</protein>
<evidence type="ECO:0000256" key="1">
    <source>
        <dbReference type="ARBA" id="ARBA00022679"/>
    </source>
</evidence>
<dbReference type="PANTHER" id="PTHR10605:SF56">
    <property type="entry name" value="BIFUNCTIONAL HEPARAN SULFATE N-DEACETYLASE_N-SULFOTRANSFERASE"/>
    <property type="match status" value="1"/>
</dbReference>
<dbReference type="OrthoDB" id="8958249at2759"/>
<reference evidence="6 7" key="1">
    <citation type="submission" date="2018-11" db="EMBL/GenBank/DDBJ databases">
        <authorList>
            <consortium name="Pathogen Informatics"/>
        </authorList>
    </citation>
    <scope>NUCLEOTIDE SEQUENCE [LARGE SCALE GENOMIC DNA]</scope>
</reference>
<dbReference type="Gene3D" id="3.40.50.300">
    <property type="entry name" value="P-loop containing nucleotide triphosphate hydrolases"/>
    <property type="match status" value="1"/>
</dbReference>
<dbReference type="Proteomes" id="UP000271098">
    <property type="component" value="Unassembled WGS sequence"/>
</dbReference>
<dbReference type="InterPro" id="IPR037359">
    <property type="entry name" value="NST/OST"/>
</dbReference>
<dbReference type="Pfam" id="PF00685">
    <property type="entry name" value="Sulfotransfer_1"/>
    <property type="match status" value="1"/>
</dbReference>
<name>A0A3P7PAQ1_9BILA</name>
<dbReference type="InterPro" id="IPR027417">
    <property type="entry name" value="P-loop_NTPase"/>
</dbReference>
<keyword evidence="7" id="KW-1185">Reference proteome</keyword>
<dbReference type="GO" id="GO:0019213">
    <property type="term" value="F:deacetylase activity"/>
    <property type="evidence" value="ECO:0007669"/>
    <property type="project" value="TreeGrafter"/>
</dbReference>
<gene>
    <name evidence="6" type="ORF">GPUH_LOCUS22392</name>
</gene>
<feature type="domain" description="Sulfotransferase" evidence="5">
    <location>
        <begin position="3"/>
        <end position="149"/>
    </location>
</feature>
<evidence type="ECO:0000256" key="3">
    <source>
        <dbReference type="PIRSR" id="PIRSR637359-2"/>
    </source>
</evidence>
<feature type="binding site" evidence="3">
    <location>
        <begin position="128"/>
        <end position="132"/>
    </location>
    <ligand>
        <name>3'-phosphoadenylyl sulfate</name>
        <dbReference type="ChEBI" id="CHEBI:58339"/>
    </ligand>
</feature>
<dbReference type="AlphaFoldDB" id="A0A3P7PAQ1"/>
<evidence type="ECO:0000256" key="4">
    <source>
        <dbReference type="PIRSR" id="PIRSR637359-3"/>
    </source>
</evidence>
<evidence type="ECO:0000313" key="7">
    <source>
        <dbReference type="Proteomes" id="UP000271098"/>
    </source>
</evidence>
<keyword evidence="4" id="KW-1015">Disulfide bond</keyword>
<feature type="binding site" evidence="3">
    <location>
        <position position="10"/>
    </location>
    <ligand>
        <name>3'-phosphoadenylyl sulfate</name>
        <dbReference type="ChEBI" id="CHEBI:58339"/>
    </ligand>
</feature>
<evidence type="ECO:0000313" key="6">
    <source>
        <dbReference type="EMBL" id="VDN39951.1"/>
    </source>
</evidence>
<dbReference type="EMBL" id="UYRT01094985">
    <property type="protein sequence ID" value="VDN39951.1"/>
    <property type="molecule type" value="Genomic_DNA"/>
</dbReference>
<keyword evidence="1" id="KW-0808">Transferase</keyword>
<proteinExistence type="predicted"/>
<dbReference type="InterPro" id="IPR000863">
    <property type="entry name" value="Sulfotransferase_dom"/>
</dbReference>
<dbReference type="GO" id="GO:0005794">
    <property type="term" value="C:Golgi apparatus"/>
    <property type="evidence" value="ECO:0007669"/>
    <property type="project" value="TreeGrafter"/>
</dbReference>
<organism evidence="6 7">
    <name type="scientific">Gongylonema pulchrum</name>
    <dbReference type="NCBI Taxonomy" id="637853"/>
    <lineage>
        <taxon>Eukaryota</taxon>
        <taxon>Metazoa</taxon>
        <taxon>Ecdysozoa</taxon>
        <taxon>Nematoda</taxon>
        <taxon>Chromadorea</taxon>
        <taxon>Rhabditida</taxon>
        <taxon>Spirurina</taxon>
        <taxon>Spiruromorpha</taxon>
        <taxon>Spiruroidea</taxon>
        <taxon>Gongylonematidae</taxon>
        <taxon>Gongylonema</taxon>
    </lineage>
</organism>
<dbReference type="PANTHER" id="PTHR10605">
    <property type="entry name" value="HEPARAN SULFATE SULFOTRANSFERASE"/>
    <property type="match status" value="1"/>
</dbReference>
<keyword evidence="2" id="KW-0325">Glycoprotein</keyword>
<evidence type="ECO:0000256" key="2">
    <source>
        <dbReference type="ARBA" id="ARBA00023180"/>
    </source>
</evidence>
<feature type="disulfide bond" evidence="4">
    <location>
        <begin position="114"/>
        <end position="123"/>
    </location>
</feature>
<dbReference type="GO" id="GO:0015016">
    <property type="term" value="F:heparan sulfate N-sulfotransferase activity"/>
    <property type="evidence" value="ECO:0007669"/>
    <property type="project" value="TreeGrafter"/>
</dbReference>
<dbReference type="SUPFAM" id="SSF52540">
    <property type="entry name" value="P-loop containing nucleoside triphosphate hydrolases"/>
    <property type="match status" value="1"/>
</dbReference>
<evidence type="ECO:0000259" key="5">
    <source>
        <dbReference type="Pfam" id="PF00685"/>
    </source>
</evidence>